<keyword evidence="4 6" id="KW-1133">Transmembrane helix</keyword>
<keyword evidence="8" id="KW-1185">Reference proteome</keyword>
<dbReference type="EMBL" id="JAEPBG010000008">
    <property type="protein sequence ID" value="MBK4736540.1"/>
    <property type="molecule type" value="Genomic_DNA"/>
</dbReference>
<dbReference type="PANTHER" id="PTHR21716:SF4">
    <property type="entry name" value="TRANSMEMBRANE PROTEIN 245"/>
    <property type="match status" value="1"/>
</dbReference>
<feature type="transmembrane region" description="Helical" evidence="6">
    <location>
        <begin position="273"/>
        <end position="294"/>
    </location>
</feature>
<evidence type="ECO:0000256" key="1">
    <source>
        <dbReference type="ARBA" id="ARBA00004141"/>
    </source>
</evidence>
<comment type="caution">
    <text evidence="7">The sequence shown here is derived from an EMBL/GenBank/DDBJ whole genome shotgun (WGS) entry which is preliminary data.</text>
</comment>
<dbReference type="GO" id="GO:0016020">
    <property type="term" value="C:membrane"/>
    <property type="evidence" value="ECO:0007669"/>
    <property type="project" value="UniProtKB-SubCell"/>
</dbReference>
<evidence type="ECO:0000313" key="7">
    <source>
        <dbReference type="EMBL" id="MBK4736540.1"/>
    </source>
</evidence>
<evidence type="ECO:0000313" key="8">
    <source>
        <dbReference type="Proteomes" id="UP000622890"/>
    </source>
</evidence>
<dbReference type="RefSeq" id="WP_200594095.1">
    <property type="nucleotide sequence ID" value="NZ_JAEPBG010000008.1"/>
</dbReference>
<feature type="transmembrane region" description="Helical" evidence="6">
    <location>
        <begin position="60"/>
        <end position="85"/>
    </location>
</feature>
<dbReference type="AlphaFoldDB" id="A0A934W7M0"/>
<comment type="similarity">
    <text evidence="2">Belongs to the autoinducer-2 exporter (AI-2E) (TC 2.A.86) family.</text>
</comment>
<evidence type="ECO:0000256" key="2">
    <source>
        <dbReference type="ARBA" id="ARBA00009773"/>
    </source>
</evidence>
<dbReference type="PANTHER" id="PTHR21716">
    <property type="entry name" value="TRANSMEMBRANE PROTEIN"/>
    <property type="match status" value="1"/>
</dbReference>
<evidence type="ECO:0000256" key="3">
    <source>
        <dbReference type="ARBA" id="ARBA00022692"/>
    </source>
</evidence>
<evidence type="ECO:0000256" key="4">
    <source>
        <dbReference type="ARBA" id="ARBA00022989"/>
    </source>
</evidence>
<evidence type="ECO:0000256" key="5">
    <source>
        <dbReference type="ARBA" id="ARBA00023136"/>
    </source>
</evidence>
<feature type="transmembrane region" description="Helical" evidence="6">
    <location>
        <begin position="159"/>
        <end position="176"/>
    </location>
</feature>
<feature type="transmembrane region" description="Helical" evidence="6">
    <location>
        <begin position="315"/>
        <end position="340"/>
    </location>
</feature>
<dbReference type="Proteomes" id="UP000622890">
    <property type="component" value="Unassembled WGS sequence"/>
</dbReference>
<organism evidence="7 8">
    <name type="scientific">Noviherbaspirillum pedocola</name>
    <dbReference type="NCBI Taxonomy" id="2801341"/>
    <lineage>
        <taxon>Bacteria</taxon>
        <taxon>Pseudomonadati</taxon>
        <taxon>Pseudomonadota</taxon>
        <taxon>Betaproteobacteria</taxon>
        <taxon>Burkholderiales</taxon>
        <taxon>Oxalobacteraceae</taxon>
        <taxon>Noviherbaspirillum</taxon>
    </lineage>
</organism>
<accession>A0A934W7M0</accession>
<protein>
    <submittedName>
        <fullName evidence="7">AI-2E family transporter</fullName>
    </submittedName>
</protein>
<feature type="transmembrane region" description="Helical" evidence="6">
    <location>
        <begin position="238"/>
        <end position="261"/>
    </location>
</feature>
<reference evidence="7" key="1">
    <citation type="submission" date="2021-01" db="EMBL/GenBank/DDBJ databases">
        <title>Genome sequence of strain Noviherbaspirillum sp. DKR-6.</title>
        <authorList>
            <person name="Chaudhary D.K."/>
        </authorList>
    </citation>
    <scope>NUCLEOTIDE SEQUENCE</scope>
    <source>
        <strain evidence="7">DKR-6</strain>
    </source>
</reference>
<evidence type="ECO:0000256" key="6">
    <source>
        <dbReference type="SAM" id="Phobius"/>
    </source>
</evidence>
<gene>
    <name evidence="7" type="ORF">JJB74_18095</name>
</gene>
<dbReference type="Pfam" id="PF01594">
    <property type="entry name" value="AI-2E_transport"/>
    <property type="match status" value="1"/>
</dbReference>
<dbReference type="InterPro" id="IPR002549">
    <property type="entry name" value="AI-2E-like"/>
</dbReference>
<proteinExistence type="inferred from homology"/>
<keyword evidence="5 6" id="KW-0472">Membrane</keyword>
<name>A0A934W7M0_9BURK</name>
<keyword evidence="3 6" id="KW-0812">Transmembrane</keyword>
<sequence>MNHPELQQKTFLVLLIAVSLAFFWVLLPFYGAVFWGTVLAILFAPLYRRFAARMPKRRNLAAILTLAIVLFIVILPVTFIATALAQEVTQLYVQVRSGQIDAGALFQQVVGALPPWLGNVLDRFDLLNLESLRQRLSTGATEASQHIAGQVLNIGQNTFQFLISFGIMLYLLFFLLRDGAMLAARIRDAIPLSTHHKRHLFSKFTTVIRATVKGNIAVAGAQGLLGGLMFWFLGIQGALLWGALMTFLSLLPAVGAGLVWAPVALYFLAAGPVWKGVTLILFGVLVIGLVDNLLRPILVGKDTQMPDYVVLISTLGGIAVFGLNGFVIGPAVAALFIAAWDLFSETPEVHPPSD</sequence>
<comment type="subcellular location">
    <subcellularLocation>
        <location evidence="1">Membrane</location>
        <topology evidence="1">Multi-pass membrane protein</topology>
    </subcellularLocation>
</comment>